<keyword evidence="3" id="KW-1185">Reference proteome</keyword>
<comment type="caution">
    <text evidence="2">The sequence shown here is derived from an EMBL/GenBank/DDBJ whole genome shotgun (WGS) entry which is preliminary data.</text>
</comment>
<name>A0ABU9U404_9GAMM</name>
<proteinExistence type="predicted"/>
<dbReference type="RefSeq" id="WP_170173907.1">
    <property type="nucleotide sequence ID" value="NZ_JBBMQU010000024.1"/>
</dbReference>
<dbReference type="Proteomes" id="UP001388366">
    <property type="component" value="Unassembled WGS sequence"/>
</dbReference>
<evidence type="ECO:0000313" key="2">
    <source>
        <dbReference type="EMBL" id="MEM5551765.1"/>
    </source>
</evidence>
<feature type="chain" id="PRO_5046670372" description="DUF3047 domain-containing protein" evidence="1">
    <location>
        <begin position="21"/>
        <end position="223"/>
    </location>
</feature>
<keyword evidence="1" id="KW-0732">Signal</keyword>
<evidence type="ECO:0000256" key="1">
    <source>
        <dbReference type="SAM" id="SignalP"/>
    </source>
</evidence>
<evidence type="ECO:0000313" key="3">
    <source>
        <dbReference type="Proteomes" id="UP001388366"/>
    </source>
</evidence>
<protein>
    <recommendedName>
        <fullName evidence="4">DUF3047 domain-containing protein</fullName>
    </recommendedName>
</protein>
<evidence type="ECO:0008006" key="4">
    <source>
        <dbReference type="Google" id="ProtNLM"/>
    </source>
</evidence>
<feature type="signal peptide" evidence="1">
    <location>
        <begin position="1"/>
        <end position="20"/>
    </location>
</feature>
<sequence length="223" mass="25463">MRKSLYLLILFLLTNFKVSANISFPDNATIVVVSDGMLVDGLQMKAWEFKSKNSLSENVDFFTKKWQPKSDVFTHKQLNEWEVLNAVIGDVIYTAKLRKVGNSYTSGYIATSKEPDNRLQLIDNTLQGFPMPSGTTVIREIKSEDGGKISSTMILDNNFSVKSNLSFYKKYYTKYNWAIDKAAYTEQLDNGVFMTRNGPNNVNITFMRKKGRTFITVVREDVK</sequence>
<organism evidence="2 3">
    <name type="scientific">Pseudoalteromonas neustonica</name>
    <dbReference type="NCBI Taxonomy" id="1840331"/>
    <lineage>
        <taxon>Bacteria</taxon>
        <taxon>Pseudomonadati</taxon>
        <taxon>Pseudomonadota</taxon>
        <taxon>Gammaproteobacteria</taxon>
        <taxon>Alteromonadales</taxon>
        <taxon>Pseudoalteromonadaceae</taxon>
        <taxon>Pseudoalteromonas</taxon>
    </lineage>
</organism>
<gene>
    <name evidence="2" type="ORF">WNY63_13605</name>
</gene>
<reference evidence="2 3" key="1">
    <citation type="submission" date="2024-03" db="EMBL/GenBank/DDBJ databases">
        <title>Community enrichment and isolation of bacterial strains for fucoidan degradation.</title>
        <authorList>
            <person name="Sichert A."/>
        </authorList>
    </citation>
    <scope>NUCLEOTIDE SEQUENCE [LARGE SCALE GENOMIC DNA]</scope>
    <source>
        <strain evidence="2 3">AS81</strain>
    </source>
</reference>
<dbReference type="EMBL" id="JBBMQU010000024">
    <property type="protein sequence ID" value="MEM5551765.1"/>
    <property type="molecule type" value="Genomic_DNA"/>
</dbReference>
<accession>A0ABU9U404</accession>